<gene>
    <name evidence="1" type="ORF">chiPu_0011524</name>
</gene>
<sequence length="81" mass="9544">MERNRGMGDTMRDREGYYLCLALGQRQTESERASPSCCIYRINTGGNTSCKHHCRLEQEIHSWFNILTPHTRCQPEVEKRR</sequence>
<comment type="caution">
    <text evidence="1">The sequence shown here is derived from an EMBL/GenBank/DDBJ whole genome shotgun (WGS) entry which is preliminary data.</text>
</comment>
<reference evidence="1 2" key="1">
    <citation type="journal article" date="2018" name="Nat. Ecol. Evol.">
        <title>Shark genomes provide insights into elasmobranch evolution and the origin of vertebrates.</title>
        <authorList>
            <person name="Hara Y"/>
            <person name="Yamaguchi K"/>
            <person name="Onimaru K"/>
            <person name="Kadota M"/>
            <person name="Koyanagi M"/>
            <person name="Keeley SD"/>
            <person name="Tatsumi K"/>
            <person name="Tanaka K"/>
            <person name="Motone F"/>
            <person name="Kageyama Y"/>
            <person name="Nozu R"/>
            <person name="Adachi N"/>
            <person name="Nishimura O"/>
            <person name="Nakagawa R"/>
            <person name="Tanegashima C"/>
            <person name="Kiyatake I"/>
            <person name="Matsumoto R"/>
            <person name="Murakumo K"/>
            <person name="Nishida K"/>
            <person name="Terakita A"/>
            <person name="Kuratani S"/>
            <person name="Sato K"/>
            <person name="Hyodo S Kuraku.S."/>
        </authorList>
    </citation>
    <scope>NUCLEOTIDE SEQUENCE [LARGE SCALE GENOMIC DNA]</scope>
</reference>
<protein>
    <submittedName>
        <fullName evidence="1">Uncharacterized protein</fullName>
    </submittedName>
</protein>
<evidence type="ECO:0000313" key="1">
    <source>
        <dbReference type="EMBL" id="GCC33057.1"/>
    </source>
</evidence>
<dbReference type="AlphaFoldDB" id="A0A401SRN9"/>
<proteinExistence type="predicted"/>
<evidence type="ECO:0000313" key="2">
    <source>
        <dbReference type="Proteomes" id="UP000287033"/>
    </source>
</evidence>
<dbReference type="EMBL" id="BEZZ01000483">
    <property type="protein sequence ID" value="GCC33057.1"/>
    <property type="molecule type" value="Genomic_DNA"/>
</dbReference>
<dbReference type="Proteomes" id="UP000287033">
    <property type="component" value="Unassembled WGS sequence"/>
</dbReference>
<name>A0A401SRN9_CHIPU</name>
<organism evidence="1 2">
    <name type="scientific">Chiloscyllium punctatum</name>
    <name type="common">Brownbanded bambooshark</name>
    <name type="synonym">Hemiscyllium punctatum</name>
    <dbReference type="NCBI Taxonomy" id="137246"/>
    <lineage>
        <taxon>Eukaryota</taxon>
        <taxon>Metazoa</taxon>
        <taxon>Chordata</taxon>
        <taxon>Craniata</taxon>
        <taxon>Vertebrata</taxon>
        <taxon>Chondrichthyes</taxon>
        <taxon>Elasmobranchii</taxon>
        <taxon>Galeomorphii</taxon>
        <taxon>Galeoidea</taxon>
        <taxon>Orectolobiformes</taxon>
        <taxon>Hemiscylliidae</taxon>
        <taxon>Chiloscyllium</taxon>
    </lineage>
</organism>
<accession>A0A401SRN9</accession>
<keyword evidence="2" id="KW-1185">Reference proteome</keyword>